<evidence type="ECO:0000313" key="3">
    <source>
        <dbReference type="EMBL" id="RAW12585.1"/>
    </source>
</evidence>
<dbReference type="AlphaFoldDB" id="A0A329QJN2"/>
<proteinExistence type="predicted"/>
<keyword evidence="4" id="KW-1185">Reference proteome</keyword>
<reference evidence="3 4" key="1">
    <citation type="submission" date="2018-06" db="EMBL/GenBank/DDBJ databases">
        <title>Phytoactinopolyspora halophila sp. nov., a novel halophilic actinomycete isolated from a saline soil in China.</title>
        <authorList>
            <person name="Tang S.-K."/>
        </authorList>
    </citation>
    <scope>NUCLEOTIDE SEQUENCE [LARGE SCALE GENOMIC DNA]</scope>
    <source>
        <strain evidence="3 4">YIM 96934</strain>
    </source>
</reference>
<accession>A0A329QJN2</accession>
<evidence type="ECO:0000256" key="1">
    <source>
        <dbReference type="SAM" id="MobiDB-lite"/>
    </source>
</evidence>
<dbReference type="GO" id="GO:0016491">
    <property type="term" value="F:oxidoreductase activity"/>
    <property type="evidence" value="ECO:0007669"/>
    <property type="project" value="InterPro"/>
</dbReference>
<protein>
    <recommendedName>
        <fullName evidence="2">Berberine/berberine-like domain-containing protein</fullName>
    </recommendedName>
</protein>
<sequence>MAGLKAVYDPTNMFRHNHNIPPAAR</sequence>
<organism evidence="3 4">
    <name type="scientific">Phytoactinopolyspora halophila</name>
    <dbReference type="NCBI Taxonomy" id="1981511"/>
    <lineage>
        <taxon>Bacteria</taxon>
        <taxon>Bacillati</taxon>
        <taxon>Actinomycetota</taxon>
        <taxon>Actinomycetes</taxon>
        <taxon>Jiangellales</taxon>
        <taxon>Jiangellaceae</taxon>
        <taxon>Phytoactinopolyspora</taxon>
    </lineage>
</organism>
<dbReference type="RefSeq" id="WP_112259040.1">
    <property type="nucleotide sequence ID" value="NZ_QMIG01000015.1"/>
</dbReference>
<dbReference type="EMBL" id="QMIG01000015">
    <property type="protein sequence ID" value="RAW12585.1"/>
    <property type="molecule type" value="Genomic_DNA"/>
</dbReference>
<gene>
    <name evidence="3" type="ORF">DPM12_14260</name>
</gene>
<evidence type="ECO:0000259" key="2">
    <source>
        <dbReference type="Pfam" id="PF08031"/>
    </source>
</evidence>
<feature type="region of interest" description="Disordered" evidence="1">
    <location>
        <begin position="1"/>
        <end position="25"/>
    </location>
</feature>
<name>A0A329QJN2_9ACTN</name>
<dbReference type="Pfam" id="PF08031">
    <property type="entry name" value="BBE"/>
    <property type="match status" value="1"/>
</dbReference>
<dbReference type="Proteomes" id="UP000250462">
    <property type="component" value="Unassembled WGS sequence"/>
</dbReference>
<evidence type="ECO:0000313" key="4">
    <source>
        <dbReference type="Proteomes" id="UP000250462"/>
    </source>
</evidence>
<feature type="domain" description="Berberine/berberine-like" evidence="2">
    <location>
        <begin position="4"/>
        <end position="21"/>
    </location>
</feature>
<comment type="caution">
    <text evidence="3">The sequence shown here is derived from an EMBL/GenBank/DDBJ whole genome shotgun (WGS) entry which is preliminary data.</text>
</comment>
<dbReference type="GO" id="GO:0050660">
    <property type="term" value="F:flavin adenine dinucleotide binding"/>
    <property type="evidence" value="ECO:0007669"/>
    <property type="project" value="InterPro"/>
</dbReference>
<dbReference type="InterPro" id="IPR012951">
    <property type="entry name" value="BBE"/>
</dbReference>